<name>A0ABV3K0I5_STRON</name>
<dbReference type="SUPFAM" id="SSF53448">
    <property type="entry name" value="Nucleotide-diphospho-sugar transferases"/>
    <property type="match status" value="1"/>
</dbReference>
<accession>A0ABV3K0I5</accession>
<dbReference type="Gene3D" id="3.40.50.2000">
    <property type="entry name" value="Glycogen Phosphorylase B"/>
    <property type="match status" value="1"/>
</dbReference>
<dbReference type="InterPro" id="IPR029044">
    <property type="entry name" value="Nucleotide-diphossugar_trans"/>
</dbReference>
<keyword evidence="2" id="KW-0808">Transferase</keyword>
<keyword evidence="2" id="KW-0328">Glycosyltransferase</keyword>
<comment type="caution">
    <text evidence="2">The sequence shown here is derived from an EMBL/GenBank/DDBJ whole genome shotgun (WGS) entry which is preliminary data.</text>
</comment>
<gene>
    <name evidence="2" type="ORF">AB0L16_18530</name>
</gene>
<dbReference type="Pfam" id="PF13692">
    <property type="entry name" value="Glyco_trans_1_4"/>
    <property type="match status" value="1"/>
</dbReference>
<dbReference type="EMBL" id="JBFAUK010000014">
    <property type="protein sequence ID" value="MEV5508443.1"/>
    <property type="molecule type" value="Genomic_DNA"/>
</dbReference>
<feature type="domain" description="Glycosyltransferase 2-like" evidence="1">
    <location>
        <begin position="6"/>
        <end position="139"/>
    </location>
</feature>
<dbReference type="PANTHER" id="PTHR43179:SF7">
    <property type="entry name" value="RHAMNOSYLTRANSFERASE WBBL"/>
    <property type="match status" value="1"/>
</dbReference>
<dbReference type="Proteomes" id="UP001552594">
    <property type="component" value="Unassembled WGS sequence"/>
</dbReference>
<organism evidence="2 3">
    <name type="scientific">Streptomyces orinoci</name>
    <name type="common">Streptoverticillium orinoci</name>
    <dbReference type="NCBI Taxonomy" id="67339"/>
    <lineage>
        <taxon>Bacteria</taxon>
        <taxon>Bacillati</taxon>
        <taxon>Actinomycetota</taxon>
        <taxon>Actinomycetes</taxon>
        <taxon>Kitasatosporales</taxon>
        <taxon>Streptomycetaceae</taxon>
        <taxon>Streptomyces</taxon>
    </lineage>
</organism>
<keyword evidence="3" id="KW-1185">Reference proteome</keyword>
<evidence type="ECO:0000313" key="3">
    <source>
        <dbReference type="Proteomes" id="UP001552594"/>
    </source>
</evidence>
<dbReference type="Pfam" id="PF00535">
    <property type="entry name" value="Glycos_transf_2"/>
    <property type="match status" value="1"/>
</dbReference>
<dbReference type="PANTHER" id="PTHR43179">
    <property type="entry name" value="RHAMNOSYLTRANSFERASE WBBL"/>
    <property type="match status" value="1"/>
</dbReference>
<sequence>MNVEVSVLMVSWNTREETWRCLDALPAAAAGVRYEVIVVDNGSRDGSAEMLAARDDARVARNARNHGFAAAVNQACAYASGELVLLLNSDVRMHPGALATLVRFLRERPEAAGVAPLYLNPDGTLQRHYMRLPTLGRALALATALRKLPCFRREMRRYLMTGEDFTAPRPVEQPSASCLLLRSDAFPGHQVLDERLPVYFNDVLLAHQLAVRGRRLWMTPQAVVTHTLGASTALLAPAVRARIHLAGLVRYLRLTQPGWRVAVFQAVTFCDRVARRLLRLGGRLSLPELCAALRGDGGPLPDGDRRDWVIMFSGVGWSVGSHRQHALAREIATGYRVLFVDPPPRRPRWRFTVRPAAPSVWQAAPPAVLPFGRHLPFANRVNRRVAGAYVRRWLDRHPGRRVLWLDEDLAVRAAGRLGEYATVYDVADLDWTFTGPWNRRHLRQAARTALRVADLVLVSSPALPERLPAARHAPVLLPNGCDPDLFAVRGPVADWVLRLPGPRLGYAGAVDTRAFDGELLAAVARRHPEWTFVLVGPSTRAGSQAVRDMPNVVRHGPVRLAEVPAILRGCDVCLLPYRVGGLIDYVQPKKLYEYLALGKPVVATSLPALTGLEPGLVQLAAGPEAFGAAIEQALTGHPAHRTARRAAAEANSWSARGEKLRGLLVGLAEGGPR</sequence>
<protein>
    <submittedName>
        <fullName evidence="2">Glycosyltransferase</fullName>
        <ecNumber evidence="2">2.4.-.-</ecNumber>
    </submittedName>
</protein>
<dbReference type="InterPro" id="IPR001173">
    <property type="entry name" value="Glyco_trans_2-like"/>
</dbReference>
<dbReference type="Gene3D" id="3.90.550.10">
    <property type="entry name" value="Spore Coat Polysaccharide Biosynthesis Protein SpsA, Chain A"/>
    <property type="match status" value="1"/>
</dbReference>
<dbReference type="GO" id="GO:0016757">
    <property type="term" value="F:glycosyltransferase activity"/>
    <property type="evidence" value="ECO:0007669"/>
    <property type="project" value="UniProtKB-KW"/>
</dbReference>
<dbReference type="SUPFAM" id="SSF53756">
    <property type="entry name" value="UDP-Glycosyltransferase/glycogen phosphorylase"/>
    <property type="match status" value="1"/>
</dbReference>
<proteinExistence type="predicted"/>
<evidence type="ECO:0000259" key="1">
    <source>
        <dbReference type="Pfam" id="PF00535"/>
    </source>
</evidence>
<evidence type="ECO:0000313" key="2">
    <source>
        <dbReference type="EMBL" id="MEV5508443.1"/>
    </source>
</evidence>
<dbReference type="RefSeq" id="WP_206608375.1">
    <property type="nucleotide sequence ID" value="NZ_JBFAUK010000014.1"/>
</dbReference>
<dbReference type="EC" id="2.4.-.-" evidence="2"/>
<reference evidence="2 3" key="1">
    <citation type="submission" date="2024-06" db="EMBL/GenBank/DDBJ databases">
        <title>The Natural Products Discovery Center: Release of the First 8490 Sequenced Strains for Exploring Actinobacteria Biosynthetic Diversity.</title>
        <authorList>
            <person name="Kalkreuter E."/>
            <person name="Kautsar S.A."/>
            <person name="Yang D."/>
            <person name="Bader C.D."/>
            <person name="Teijaro C.N."/>
            <person name="Fluegel L."/>
            <person name="Davis C.M."/>
            <person name="Simpson J.R."/>
            <person name="Lauterbach L."/>
            <person name="Steele A.D."/>
            <person name="Gui C."/>
            <person name="Meng S."/>
            <person name="Li G."/>
            <person name="Viehrig K."/>
            <person name="Ye F."/>
            <person name="Su P."/>
            <person name="Kiefer A.F."/>
            <person name="Nichols A."/>
            <person name="Cepeda A.J."/>
            <person name="Yan W."/>
            <person name="Fan B."/>
            <person name="Jiang Y."/>
            <person name="Adhikari A."/>
            <person name="Zheng C.-J."/>
            <person name="Schuster L."/>
            <person name="Cowan T.M."/>
            <person name="Smanski M.J."/>
            <person name="Chevrette M.G."/>
            <person name="De Carvalho L.P.S."/>
            <person name="Shen B."/>
        </authorList>
    </citation>
    <scope>NUCLEOTIDE SEQUENCE [LARGE SCALE GENOMIC DNA]</scope>
    <source>
        <strain evidence="2 3">NPDC052347</strain>
    </source>
</reference>